<dbReference type="Proteomes" id="UP001295684">
    <property type="component" value="Unassembled WGS sequence"/>
</dbReference>
<dbReference type="PANTHER" id="PTHR12241:SF147">
    <property type="entry name" value="TUBULIN POLYGLUTAMYLASE TTLL7"/>
    <property type="match status" value="1"/>
</dbReference>
<feature type="region of interest" description="Disordered" evidence="4">
    <location>
        <begin position="1011"/>
        <end position="1035"/>
    </location>
</feature>
<evidence type="ECO:0000256" key="1">
    <source>
        <dbReference type="ARBA" id="ARBA00022598"/>
    </source>
</evidence>
<sequence>MDRELARQLQGVEYDAEEESSEESCSDSDDSDASDDSNSENGSDEGSQKKKIKKVDEHEEKIIDNQFHDLNIFEKNDSFLGSIISSCDDEDDDYLSNGEESSSEESMSGSDNDSEEEDDSPVKAKRVRKCDRLYLNLAYTHYPVVKEVGKLFNFKITRNDDADWDLVWLDGQLPPEKMLRMKSHQKANHYPGMYALSRKNHLGRNLMKMMKQFPNDYRFFPRTWLLPYEMVDFRNNFNRKGRSHKAFIVKPEAMCQGEGIFLTKSIKKLNPEDHCIAQDYISRPYLIDDLKFDLRIYVLVYGVDPLRIYLYKEGLVRFATSPYCAPSRKNMNNLFMHLTNYAINKNSDDFVFNEEEGIDDVGHKRSLSAVLKQLEDEGNDPNIIMNRISDLIIKTIITCQPSIAHAYKTLQPDNLDNSMIFEILGFDVLLDHKCRPWLLEVNSSPSFATDTPLDRKIKKGLISDTFQLINLTEDRKRKHKKQQQESLMARMHTGKQNKLTPEEKEIYRKEREQERIEYEQKNMGKYKLLYPLSENKKEAFLKKRKEQEQKDKEEQPEPKESVNRNDNKSARSKRKSNDPKNTISRKKTIKEDDGGDIYLKYLTKASTLWEDFTTGKKKVKEESSDAVPKKQKPRIKPTNHTKTVKEATKSDKKQFEPKVNTFVNSQSTLKSKSKKTVICNDHESDNPKKMIITTKTKNPSAPTMEKPVAPAEQVEPAQSEKLNSANKLKSTVVKSRTGKGTHLKMFDYEMSARKKQFVPDKISRIKTKTFIERTKDDLSDPEKKRRHHLSIERRSQLKESDYSIQEKNNSYESRPQKNNEFGDYSVSSSNCNPASIKMLKDSGYHENRIIHNALNSQKATGRKYPVLKDPKYSSKYHNKKNKMTSSTSCSSKKNSIPSKIGAKGRNLASNNNNKARHFERNRREYKMSNYQFGQFSVIKYQNNPINVQNTAGHYKIDTQNGVIYETKLQPTIIRKYGGQLSIKSPPSIQGMRINAYSGYNKQKLAEQRARERNLSKESQKHKCRFTKHISNPNYQ</sequence>
<comment type="caution">
    <text evidence="5">The sequence shown here is derived from an EMBL/GenBank/DDBJ whole genome shotgun (WGS) entry which is preliminary data.</text>
</comment>
<feature type="compositionally biased region" description="Basic residues" evidence="4">
    <location>
        <begin position="629"/>
        <end position="639"/>
    </location>
</feature>
<name>A0AAD1XPB6_EUPCR</name>
<dbReference type="SUPFAM" id="SSF56059">
    <property type="entry name" value="Glutathione synthetase ATP-binding domain-like"/>
    <property type="match status" value="1"/>
</dbReference>
<feature type="region of interest" description="Disordered" evidence="4">
    <location>
        <begin position="612"/>
        <end position="726"/>
    </location>
</feature>
<evidence type="ECO:0000313" key="6">
    <source>
        <dbReference type="Proteomes" id="UP001295684"/>
    </source>
</evidence>
<feature type="region of interest" description="Disordered" evidence="4">
    <location>
        <begin position="1"/>
        <end position="55"/>
    </location>
</feature>
<feature type="compositionally biased region" description="Low complexity" evidence="4">
    <location>
        <begin position="883"/>
        <end position="899"/>
    </location>
</feature>
<feature type="compositionally biased region" description="Polar residues" evidence="4">
    <location>
        <begin position="802"/>
        <end position="827"/>
    </location>
</feature>
<keyword evidence="6" id="KW-1185">Reference proteome</keyword>
<dbReference type="GO" id="GO:0000226">
    <property type="term" value="P:microtubule cytoskeleton organization"/>
    <property type="evidence" value="ECO:0007669"/>
    <property type="project" value="TreeGrafter"/>
</dbReference>
<dbReference type="PROSITE" id="PS51221">
    <property type="entry name" value="TTL"/>
    <property type="match status" value="1"/>
</dbReference>
<dbReference type="Pfam" id="PF03133">
    <property type="entry name" value="TTL"/>
    <property type="match status" value="1"/>
</dbReference>
<feature type="region of interest" description="Disordered" evidence="4">
    <location>
        <begin position="542"/>
        <end position="590"/>
    </location>
</feature>
<evidence type="ECO:0000256" key="4">
    <source>
        <dbReference type="SAM" id="MobiDB-lite"/>
    </source>
</evidence>
<feature type="region of interest" description="Disordered" evidence="4">
    <location>
        <begin position="474"/>
        <end position="507"/>
    </location>
</feature>
<evidence type="ECO:0000313" key="5">
    <source>
        <dbReference type="EMBL" id="CAI2376261.1"/>
    </source>
</evidence>
<dbReference type="GO" id="GO:0070740">
    <property type="term" value="F:tubulin-glutamic acid ligase activity"/>
    <property type="evidence" value="ECO:0007669"/>
    <property type="project" value="TreeGrafter"/>
</dbReference>
<feature type="compositionally biased region" description="Low complexity" evidence="4">
    <location>
        <begin position="96"/>
        <end position="111"/>
    </location>
</feature>
<feature type="compositionally biased region" description="Basic and acidic residues" evidence="4">
    <location>
        <begin position="774"/>
        <end position="801"/>
    </location>
</feature>
<proteinExistence type="predicted"/>
<reference evidence="5" key="1">
    <citation type="submission" date="2023-07" db="EMBL/GenBank/DDBJ databases">
        <authorList>
            <consortium name="AG Swart"/>
            <person name="Singh M."/>
            <person name="Singh A."/>
            <person name="Seah K."/>
            <person name="Emmerich C."/>
        </authorList>
    </citation>
    <scope>NUCLEOTIDE SEQUENCE</scope>
    <source>
        <strain evidence="5">DP1</strain>
    </source>
</reference>
<dbReference type="GO" id="GO:0036064">
    <property type="term" value="C:ciliary basal body"/>
    <property type="evidence" value="ECO:0007669"/>
    <property type="project" value="TreeGrafter"/>
</dbReference>
<keyword evidence="3" id="KW-0067">ATP-binding</keyword>
<dbReference type="EMBL" id="CAMPGE010017809">
    <property type="protein sequence ID" value="CAI2376261.1"/>
    <property type="molecule type" value="Genomic_DNA"/>
</dbReference>
<dbReference type="GO" id="GO:0015631">
    <property type="term" value="F:tubulin binding"/>
    <property type="evidence" value="ECO:0007669"/>
    <property type="project" value="TreeGrafter"/>
</dbReference>
<dbReference type="PANTHER" id="PTHR12241">
    <property type="entry name" value="TUBULIN POLYGLUTAMYLASE"/>
    <property type="match status" value="1"/>
</dbReference>
<feature type="compositionally biased region" description="Basic and acidic residues" evidence="4">
    <location>
        <begin position="1011"/>
        <end position="1020"/>
    </location>
</feature>
<dbReference type="GO" id="GO:0005524">
    <property type="term" value="F:ATP binding"/>
    <property type="evidence" value="ECO:0007669"/>
    <property type="project" value="UniProtKB-KW"/>
</dbReference>
<accession>A0AAD1XPB6</accession>
<organism evidence="5 6">
    <name type="scientific">Euplotes crassus</name>
    <dbReference type="NCBI Taxonomy" id="5936"/>
    <lineage>
        <taxon>Eukaryota</taxon>
        <taxon>Sar</taxon>
        <taxon>Alveolata</taxon>
        <taxon>Ciliophora</taxon>
        <taxon>Intramacronucleata</taxon>
        <taxon>Spirotrichea</taxon>
        <taxon>Hypotrichia</taxon>
        <taxon>Euplotida</taxon>
        <taxon>Euplotidae</taxon>
        <taxon>Moneuplotes</taxon>
    </lineage>
</organism>
<keyword evidence="1" id="KW-0436">Ligase</keyword>
<feature type="region of interest" description="Disordered" evidence="4">
    <location>
        <begin position="90"/>
        <end position="124"/>
    </location>
</feature>
<feature type="region of interest" description="Disordered" evidence="4">
    <location>
        <begin position="868"/>
        <end position="910"/>
    </location>
</feature>
<dbReference type="InterPro" id="IPR004344">
    <property type="entry name" value="TTL/TTLL_fam"/>
</dbReference>
<dbReference type="AlphaFoldDB" id="A0AAD1XPB6"/>
<keyword evidence="2" id="KW-0547">Nucleotide-binding</keyword>
<feature type="compositionally biased region" description="Basic and acidic residues" evidence="4">
    <location>
        <begin position="542"/>
        <end position="569"/>
    </location>
</feature>
<evidence type="ECO:0000256" key="2">
    <source>
        <dbReference type="ARBA" id="ARBA00022741"/>
    </source>
</evidence>
<protein>
    <submittedName>
        <fullName evidence="5">Uncharacterized protein</fullName>
    </submittedName>
</protein>
<feature type="compositionally biased region" description="Basic and acidic residues" evidence="4">
    <location>
        <begin position="643"/>
        <end position="656"/>
    </location>
</feature>
<feature type="compositionally biased region" description="Acidic residues" evidence="4">
    <location>
        <begin position="14"/>
        <end position="38"/>
    </location>
</feature>
<feature type="region of interest" description="Disordered" evidence="4">
    <location>
        <begin position="774"/>
        <end position="827"/>
    </location>
</feature>
<evidence type="ECO:0000256" key="3">
    <source>
        <dbReference type="ARBA" id="ARBA00022840"/>
    </source>
</evidence>
<gene>
    <name evidence="5" type="ORF">ECRASSUSDP1_LOCUS17630</name>
</gene>
<dbReference type="Gene3D" id="3.30.470.20">
    <property type="entry name" value="ATP-grasp fold, B domain"/>
    <property type="match status" value="1"/>
</dbReference>